<organism evidence="11 12">
    <name type="scientific">Heterodermia speciosa</name>
    <dbReference type="NCBI Taxonomy" id="116794"/>
    <lineage>
        <taxon>Eukaryota</taxon>
        <taxon>Fungi</taxon>
        <taxon>Dikarya</taxon>
        <taxon>Ascomycota</taxon>
        <taxon>Pezizomycotina</taxon>
        <taxon>Lecanoromycetes</taxon>
        <taxon>OSLEUM clade</taxon>
        <taxon>Lecanoromycetidae</taxon>
        <taxon>Caliciales</taxon>
        <taxon>Physciaceae</taxon>
        <taxon>Heterodermia</taxon>
    </lineage>
</organism>
<evidence type="ECO:0000256" key="3">
    <source>
        <dbReference type="ARBA" id="ARBA00022617"/>
    </source>
</evidence>
<evidence type="ECO:0000313" key="11">
    <source>
        <dbReference type="EMBL" id="CAF9926929.1"/>
    </source>
</evidence>
<evidence type="ECO:0000259" key="10">
    <source>
        <dbReference type="PROSITE" id="PS51405"/>
    </source>
</evidence>
<evidence type="ECO:0000256" key="7">
    <source>
        <dbReference type="ARBA" id="ARBA00025795"/>
    </source>
</evidence>
<comment type="cofactor">
    <cofactor evidence="1">
        <name>heme b</name>
        <dbReference type="ChEBI" id="CHEBI:60344"/>
    </cofactor>
</comment>
<feature type="signal peptide" evidence="9">
    <location>
        <begin position="1"/>
        <end position="15"/>
    </location>
</feature>
<keyword evidence="3" id="KW-0349">Heme</keyword>
<evidence type="ECO:0000256" key="2">
    <source>
        <dbReference type="ARBA" id="ARBA00022559"/>
    </source>
</evidence>
<evidence type="ECO:0000256" key="1">
    <source>
        <dbReference type="ARBA" id="ARBA00001970"/>
    </source>
</evidence>
<dbReference type="Gene3D" id="1.10.489.10">
    <property type="entry name" value="Chloroperoxidase-like"/>
    <property type="match status" value="1"/>
</dbReference>
<dbReference type="EMBL" id="CAJPDS010000043">
    <property type="protein sequence ID" value="CAF9926929.1"/>
    <property type="molecule type" value="Genomic_DNA"/>
</dbReference>
<dbReference type="PROSITE" id="PS51257">
    <property type="entry name" value="PROKAR_LIPOPROTEIN"/>
    <property type="match status" value="1"/>
</dbReference>
<proteinExistence type="inferred from homology"/>
<accession>A0A8H3FLW6</accession>
<evidence type="ECO:0000256" key="9">
    <source>
        <dbReference type="SAM" id="SignalP"/>
    </source>
</evidence>
<feature type="compositionally biased region" description="Polar residues" evidence="8">
    <location>
        <begin position="419"/>
        <end position="430"/>
    </location>
</feature>
<sequence>MKLLTILANLGLAAAVACPHRKLKEAGLLNEAVLAKYEELKRDGGHIEQRSSNGLLSPSTLSGLSLPLGGGLVNGVLQPFTGRLSFLVPPTPQSFGLKAIPGTDINHRYIAPGANDRRGVCVALNTLANHGYISRNGITTWAEAANAIQTVFGFGYDMAAILSAVGLIAGGDLITGKYSIGGADSRVPDNLGPSLGLDKHGVCEVDNSITRVDTYFGNQANFHLDRWQALLNDVAAHGNLFSQAAFTVEKKRSYDDSRATNPVFDAGPKWFVIAHGERVFIYRTMLNGTSPDTAPDFGNVGPFFLNETFPHNWFRRPTPFPFADFLVDITSLYLGSPVELGVNEGLDNFVPLGTDPSVMTPSQIACFVLENILDEAPGSFSRVVVDNYDIVQGFLNGAVAPFFANYNCDLQNYTVPSASAGEETTGSSSDDGPAIVNGVYQR</sequence>
<protein>
    <recommendedName>
        <fullName evidence="10">Heme haloperoxidase family profile domain-containing protein</fullName>
    </recommendedName>
</protein>
<feature type="domain" description="Heme haloperoxidase family profile" evidence="10">
    <location>
        <begin position="105"/>
        <end position="327"/>
    </location>
</feature>
<dbReference type="InterPro" id="IPR036851">
    <property type="entry name" value="Chloroperoxidase-like_sf"/>
</dbReference>
<dbReference type="AlphaFoldDB" id="A0A8H3FLW6"/>
<dbReference type="PROSITE" id="PS51405">
    <property type="entry name" value="HEME_HALOPEROXIDASE"/>
    <property type="match status" value="1"/>
</dbReference>
<keyword evidence="12" id="KW-1185">Reference proteome</keyword>
<reference evidence="11" key="1">
    <citation type="submission" date="2021-03" db="EMBL/GenBank/DDBJ databases">
        <authorList>
            <person name="Tagirdzhanova G."/>
        </authorList>
    </citation>
    <scope>NUCLEOTIDE SEQUENCE</scope>
</reference>
<feature type="chain" id="PRO_5034046361" description="Heme haloperoxidase family profile domain-containing protein" evidence="9">
    <location>
        <begin position="16"/>
        <end position="442"/>
    </location>
</feature>
<keyword evidence="5" id="KW-0560">Oxidoreductase</keyword>
<dbReference type="GO" id="GO:0004601">
    <property type="term" value="F:peroxidase activity"/>
    <property type="evidence" value="ECO:0007669"/>
    <property type="project" value="UniProtKB-KW"/>
</dbReference>
<dbReference type="PANTHER" id="PTHR33577:SF16">
    <property type="entry name" value="HEME HALOPEROXIDASE FAMILY PROFILE DOMAIN-CONTAINING PROTEIN"/>
    <property type="match status" value="1"/>
</dbReference>
<dbReference type="Proteomes" id="UP000664521">
    <property type="component" value="Unassembled WGS sequence"/>
</dbReference>
<name>A0A8H3FLW6_9LECA</name>
<dbReference type="OrthoDB" id="407298at2759"/>
<keyword evidence="6" id="KW-0408">Iron</keyword>
<comment type="similarity">
    <text evidence="7">Belongs to the chloroperoxidase family.</text>
</comment>
<comment type="caution">
    <text evidence="11">The sequence shown here is derived from an EMBL/GenBank/DDBJ whole genome shotgun (WGS) entry which is preliminary data.</text>
</comment>
<gene>
    <name evidence="11" type="ORF">HETSPECPRED_006457</name>
</gene>
<evidence type="ECO:0000256" key="4">
    <source>
        <dbReference type="ARBA" id="ARBA00022723"/>
    </source>
</evidence>
<evidence type="ECO:0000256" key="5">
    <source>
        <dbReference type="ARBA" id="ARBA00023002"/>
    </source>
</evidence>
<dbReference type="InterPro" id="IPR000028">
    <property type="entry name" value="Chloroperoxidase"/>
</dbReference>
<evidence type="ECO:0000313" key="12">
    <source>
        <dbReference type="Proteomes" id="UP000664521"/>
    </source>
</evidence>
<dbReference type="PANTHER" id="PTHR33577">
    <property type="entry name" value="STERIGMATOCYSTIN BIOSYNTHESIS PEROXIDASE STCC-RELATED"/>
    <property type="match status" value="1"/>
</dbReference>
<evidence type="ECO:0000256" key="8">
    <source>
        <dbReference type="SAM" id="MobiDB-lite"/>
    </source>
</evidence>
<evidence type="ECO:0000256" key="6">
    <source>
        <dbReference type="ARBA" id="ARBA00023004"/>
    </source>
</evidence>
<dbReference type="SUPFAM" id="SSF47571">
    <property type="entry name" value="Cloroperoxidase"/>
    <property type="match status" value="1"/>
</dbReference>
<feature type="region of interest" description="Disordered" evidence="8">
    <location>
        <begin position="419"/>
        <end position="442"/>
    </location>
</feature>
<keyword evidence="9" id="KW-0732">Signal</keyword>
<keyword evidence="4" id="KW-0479">Metal-binding</keyword>
<dbReference type="Pfam" id="PF01328">
    <property type="entry name" value="Peroxidase_2"/>
    <property type="match status" value="1"/>
</dbReference>
<keyword evidence="2" id="KW-0575">Peroxidase</keyword>
<dbReference type="GO" id="GO:0046872">
    <property type="term" value="F:metal ion binding"/>
    <property type="evidence" value="ECO:0007669"/>
    <property type="project" value="UniProtKB-KW"/>
</dbReference>